<dbReference type="EMBL" id="JACHJS010000001">
    <property type="protein sequence ID" value="MBB4965820.1"/>
    <property type="molecule type" value="Genomic_DNA"/>
</dbReference>
<accession>A0A7W7T5U9</accession>
<dbReference type="AlphaFoldDB" id="A0A7W7T5U9"/>
<organism evidence="2 3">
    <name type="scientific">Saccharothrix violaceirubra</name>
    <dbReference type="NCBI Taxonomy" id="413306"/>
    <lineage>
        <taxon>Bacteria</taxon>
        <taxon>Bacillati</taxon>
        <taxon>Actinomycetota</taxon>
        <taxon>Actinomycetes</taxon>
        <taxon>Pseudonocardiales</taxon>
        <taxon>Pseudonocardiaceae</taxon>
        <taxon>Saccharothrix</taxon>
    </lineage>
</organism>
<sequence length="158" mass="17046">MIDYDYWSASMPCDEDLLPALGRVVWASLRLHHAVRDALNDVEGAPSDAPFDLPLGHAVARLRDAAARVAEPARTDLLEWCDGPGARAASSRDGVLGSITFTAPDGRQALGSRLPGRPTRYGPADLLRVVGDLVYADTQLPRGPYPRADHPLGPYPPR</sequence>
<protein>
    <submittedName>
        <fullName evidence="2">Uncharacterized protein</fullName>
    </submittedName>
</protein>
<dbReference type="Proteomes" id="UP000542674">
    <property type="component" value="Unassembled WGS sequence"/>
</dbReference>
<evidence type="ECO:0000313" key="3">
    <source>
        <dbReference type="Proteomes" id="UP000542674"/>
    </source>
</evidence>
<name>A0A7W7T5U9_9PSEU</name>
<dbReference type="RefSeq" id="WP_184669507.1">
    <property type="nucleotide sequence ID" value="NZ_BAABAI010000038.1"/>
</dbReference>
<evidence type="ECO:0000256" key="1">
    <source>
        <dbReference type="SAM" id="MobiDB-lite"/>
    </source>
</evidence>
<keyword evidence="3" id="KW-1185">Reference proteome</keyword>
<comment type="caution">
    <text evidence="2">The sequence shown here is derived from an EMBL/GenBank/DDBJ whole genome shotgun (WGS) entry which is preliminary data.</text>
</comment>
<gene>
    <name evidence="2" type="ORF">F4559_003179</name>
</gene>
<reference evidence="2 3" key="1">
    <citation type="submission" date="2020-08" db="EMBL/GenBank/DDBJ databases">
        <title>Sequencing the genomes of 1000 actinobacteria strains.</title>
        <authorList>
            <person name="Klenk H.-P."/>
        </authorList>
    </citation>
    <scope>NUCLEOTIDE SEQUENCE [LARGE SCALE GENOMIC DNA]</scope>
    <source>
        <strain evidence="2 3">DSM 45084</strain>
    </source>
</reference>
<feature type="region of interest" description="Disordered" evidence="1">
    <location>
        <begin position="139"/>
        <end position="158"/>
    </location>
</feature>
<proteinExistence type="predicted"/>
<evidence type="ECO:0000313" key="2">
    <source>
        <dbReference type="EMBL" id="MBB4965820.1"/>
    </source>
</evidence>